<dbReference type="EMBL" id="BMDW01000002">
    <property type="protein sequence ID" value="GGA37656.1"/>
    <property type="molecule type" value="Genomic_DNA"/>
</dbReference>
<protein>
    <recommendedName>
        <fullName evidence="3">3-methyl-2-oxobutanoate hydroxymethyltransferase</fullName>
    </recommendedName>
</protein>
<evidence type="ECO:0000313" key="1">
    <source>
        <dbReference type="EMBL" id="GGA37656.1"/>
    </source>
</evidence>
<gene>
    <name evidence="1" type="ORF">GCM10011395_04970</name>
</gene>
<dbReference type="RefSeq" id="WP_229732772.1">
    <property type="nucleotide sequence ID" value="NZ_BMDW01000002.1"/>
</dbReference>
<keyword evidence="2" id="KW-1185">Reference proteome</keyword>
<proteinExistence type="predicted"/>
<evidence type="ECO:0000313" key="2">
    <source>
        <dbReference type="Proteomes" id="UP000618591"/>
    </source>
</evidence>
<comment type="caution">
    <text evidence="1">The sequence shown here is derived from an EMBL/GenBank/DDBJ whole genome shotgun (WGS) entry which is preliminary data.</text>
</comment>
<accession>A0ABQ1G6D9</accession>
<name>A0ABQ1G6D9_9SPHN</name>
<organism evidence="1 2">
    <name type="scientific">Sphingomonas psychrolutea</name>
    <dbReference type="NCBI Taxonomy" id="1259676"/>
    <lineage>
        <taxon>Bacteria</taxon>
        <taxon>Pseudomonadati</taxon>
        <taxon>Pseudomonadota</taxon>
        <taxon>Alphaproteobacteria</taxon>
        <taxon>Sphingomonadales</taxon>
        <taxon>Sphingomonadaceae</taxon>
        <taxon>Sphingomonas</taxon>
    </lineage>
</organism>
<evidence type="ECO:0008006" key="3">
    <source>
        <dbReference type="Google" id="ProtNLM"/>
    </source>
</evidence>
<sequence length="71" mass="7875">MPFIFGPDAWTMFPNVKRLFDDVGSRPAAERAGALATVHSFKAEMDDAAREPMFPQNKRLVAAEELPDPKA</sequence>
<reference evidence="2" key="1">
    <citation type="journal article" date="2019" name="Int. J. Syst. Evol. Microbiol.">
        <title>The Global Catalogue of Microorganisms (GCM) 10K type strain sequencing project: providing services to taxonomists for standard genome sequencing and annotation.</title>
        <authorList>
            <consortium name="The Broad Institute Genomics Platform"/>
            <consortium name="The Broad Institute Genome Sequencing Center for Infectious Disease"/>
            <person name="Wu L."/>
            <person name="Ma J."/>
        </authorList>
    </citation>
    <scope>NUCLEOTIDE SEQUENCE [LARGE SCALE GENOMIC DNA]</scope>
    <source>
        <strain evidence="2">CGMCC 1.10106</strain>
    </source>
</reference>
<dbReference type="Proteomes" id="UP000618591">
    <property type="component" value="Unassembled WGS sequence"/>
</dbReference>